<comment type="similarity">
    <text evidence="1">Belongs to the Amj family.</text>
</comment>
<comment type="pathway">
    <text evidence="1">Cell wall biogenesis; peptidoglycan biosynthesis.</text>
</comment>
<sequence length="270" mass="29499">MELLLAWGFVFLLTIIIHTTDSLSYALRLGGLRARRIGLALTVAGMLLLISRTSNMAQGPLLGGMVDQAKAAARMGGADIRLELHMHGVLLAATVGTVLAILVYPTVVRMSARWIVHLEHTGSIPALLRHFMLRNRWKHAGYYIKRPTWSMLTSLLSGVIPKRLIVLNMTVTAIYTTGVVSALYASFLWPAQGTAMSMSSGLINGVATVLLTLLIDPRLAVLSEKTLRGELSLNRMNSMYGWMIISRLAGTLLAQLLLVPLAIWLGWVMG</sequence>
<keyword evidence="1" id="KW-0812">Transmembrane</keyword>
<dbReference type="HAMAP" id="MF_02077">
    <property type="entry name" value="Amj_flippase"/>
    <property type="match status" value="1"/>
</dbReference>
<feature type="transmembrane region" description="Helical" evidence="1">
    <location>
        <begin position="164"/>
        <end position="189"/>
    </location>
</feature>
<evidence type="ECO:0000313" key="2">
    <source>
        <dbReference type="EMBL" id="MDQ0492159.1"/>
    </source>
</evidence>
<proteinExistence type="inferred from homology"/>
<keyword evidence="1" id="KW-0472">Membrane</keyword>
<evidence type="ECO:0000256" key="1">
    <source>
        <dbReference type="HAMAP-Rule" id="MF_02077"/>
    </source>
</evidence>
<feature type="transmembrane region" description="Helical" evidence="1">
    <location>
        <begin position="6"/>
        <end position="27"/>
    </location>
</feature>
<keyword evidence="1" id="KW-0813">Transport</keyword>
<gene>
    <name evidence="1" type="primary">amj</name>
    <name evidence="2" type="ORF">QOZ95_000306</name>
</gene>
<keyword evidence="1" id="KW-0573">Peptidoglycan synthesis</keyword>
<feature type="transmembrane region" description="Helical" evidence="1">
    <location>
        <begin position="39"/>
        <end position="57"/>
    </location>
</feature>
<name>A0ABU0KVP2_9BACL</name>
<keyword evidence="1" id="KW-0961">Cell wall biogenesis/degradation</keyword>
<comment type="subcellular location">
    <subcellularLocation>
        <location evidence="1">Cell membrane</location>
        <topology evidence="1">Multi-pass membrane protein</topology>
    </subcellularLocation>
</comment>
<dbReference type="Proteomes" id="UP001242811">
    <property type="component" value="Unassembled WGS sequence"/>
</dbReference>
<keyword evidence="3" id="KW-1185">Reference proteome</keyword>
<reference evidence="2 3" key="1">
    <citation type="submission" date="2023-07" db="EMBL/GenBank/DDBJ databases">
        <title>Genomic Encyclopedia of Type Strains, Phase IV (KMG-IV): sequencing the most valuable type-strain genomes for metagenomic binning, comparative biology and taxonomic classification.</title>
        <authorList>
            <person name="Goeker M."/>
        </authorList>
    </citation>
    <scope>NUCLEOTIDE SEQUENCE [LARGE SCALE GENOMIC DNA]</scope>
    <source>
        <strain evidence="2 3">DSM 14914</strain>
    </source>
</reference>
<keyword evidence="1" id="KW-0133">Cell shape</keyword>
<accession>A0ABU0KVP2</accession>
<comment type="function">
    <text evidence="1">Involved in peptidoglycan biosynthesis. Transports lipid-linked peptidoglycan precursors from the inner to the outer leaflet of the cytoplasmic membrane.</text>
</comment>
<organism evidence="2 3">
    <name type="scientific">Paenibacillus brasilensis</name>
    <dbReference type="NCBI Taxonomy" id="128574"/>
    <lineage>
        <taxon>Bacteria</taxon>
        <taxon>Bacillati</taxon>
        <taxon>Bacillota</taxon>
        <taxon>Bacilli</taxon>
        <taxon>Bacillales</taxon>
        <taxon>Paenibacillaceae</taxon>
        <taxon>Paenibacillus</taxon>
    </lineage>
</organism>
<feature type="transmembrane region" description="Helical" evidence="1">
    <location>
        <begin position="84"/>
        <end position="104"/>
    </location>
</feature>
<keyword evidence="1" id="KW-1003">Cell membrane</keyword>
<feature type="transmembrane region" description="Helical" evidence="1">
    <location>
        <begin position="201"/>
        <end position="221"/>
    </location>
</feature>
<dbReference type="Pfam" id="PF10997">
    <property type="entry name" value="Amj"/>
    <property type="match status" value="1"/>
</dbReference>
<comment type="caution">
    <text evidence="2">The sequence shown here is derived from an EMBL/GenBank/DDBJ whole genome shotgun (WGS) entry which is preliminary data.</text>
</comment>
<evidence type="ECO:0000313" key="3">
    <source>
        <dbReference type="Proteomes" id="UP001242811"/>
    </source>
</evidence>
<feature type="transmembrane region" description="Helical" evidence="1">
    <location>
        <begin position="242"/>
        <end position="267"/>
    </location>
</feature>
<keyword evidence="1" id="KW-1133">Transmembrane helix</keyword>
<protein>
    <recommendedName>
        <fullName evidence="1">Lipid II flippase Amj</fullName>
    </recommendedName>
</protein>
<dbReference type="InterPro" id="IPR021260">
    <property type="entry name" value="Amj"/>
</dbReference>
<dbReference type="EMBL" id="JAUSWA010000001">
    <property type="protein sequence ID" value="MDQ0492159.1"/>
    <property type="molecule type" value="Genomic_DNA"/>
</dbReference>